<organism evidence="2 3">
    <name type="scientific">Riemerella anatipestifer</name>
    <name type="common">Moraxella anatipestifer</name>
    <dbReference type="NCBI Taxonomy" id="34085"/>
    <lineage>
        <taxon>Bacteria</taxon>
        <taxon>Pseudomonadati</taxon>
        <taxon>Bacteroidota</taxon>
        <taxon>Flavobacteriia</taxon>
        <taxon>Flavobacteriales</taxon>
        <taxon>Weeksellaceae</taxon>
        <taxon>Riemerella</taxon>
    </lineage>
</organism>
<sequence>MKKIIFSAFILASGFAWAQNILNVKSPEEFRKLREGNQAQKGDEIISTEVKPLDYGYIEDKDILRSMVVWEVIDMNEKINQPFYYNSDGLVSQNKSLYQLLLDGINSGKIKEVYDDEMFTTRLKPEEIQQRMSRVVTSDWLIDKINSGEKVSDEDKKAGTDVYETKSEQVKLLKIKGMWYIDRRDGQMKYRLLGIAAMGPDPQTMGQQFADKEELIDLFWVFYPDAREITANARVFNSKNLSSDISFDDILNARRFSSIIYKSENGLGNGVIKDYIPNDAEAQLEESERIKNQILEMENDMWNY</sequence>
<keyword evidence="1" id="KW-0732">Signal</keyword>
<evidence type="ECO:0000313" key="2">
    <source>
        <dbReference type="EMBL" id="AQY22497.1"/>
    </source>
</evidence>
<protein>
    <recommendedName>
        <fullName evidence="4">Gliding motility protein GldN</fullName>
    </recommendedName>
</protein>
<gene>
    <name evidence="2" type="ORF">AB406_1553</name>
</gene>
<name>A0A1S7DTS1_RIEAN</name>
<reference evidence="2 3" key="1">
    <citation type="submission" date="2015-06" db="EMBL/GenBank/DDBJ databases">
        <title>R. anatipestifer strain HXb2 is the most virulent strain so far, and the genome sequence would help us uncover the pathogenesis.</title>
        <authorList>
            <person name="Hu Q."/>
            <person name="Qi J."/>
            <person name="Bo H."/>
            <person name="Liu G."/>
            <person name="Tao M."/>
            <person name="Ding Y."/>
            <person name="Xue Y."/>
        </authorList>
    </citation>
    <scope>NUCLEOTIDE SEQUENCE [LARGE SCALE GENOMIC DNA]</scope>
    <source>
        <strain evidence="2 3">HXb2</strain>
    </source>
</reference>
<evidence type="ECO:0000313" key="3">
    <source>
        <dbReference type="Proteomes" id="UP000189883"/>
    </source>
</evidence>
<dbReference type="EMBL" id="CP011859">
    <property type="protein sequence ID" value="AQY22497.1"/>
    <property type="molecule type" value="Genomic_DNA"/>
</dbReference>
<dbReference type="InterPro" id="IPR019847">
    <property type="entry name" value="Gliding_motility_assoc_GldN"/>
</dbReference>
<dbReference type="RefSeq" id="WP_038693422.1">
    <property type="nucleotide sequence ID" value="NZ_CP011859.1"/>
</dbReference>
<dbReference type="Pfam" id="PF19841">
    <property type="entry name" value="GldN"/>
    <property type="match status" value="1"/>
</dbReference>
<evidence type="ECO:0000256" key="1">
    <source>
        <dbReference type="SAM" id="SignalP"/>
    </source>
</evidence>
<feature type="signal peptide" evidence="1">
    <location>
        <begin position="1"/>
        <end position="18"/>
    </location>
</feature>
<dbReference type="Proteomes" id="UP000189883">
    <property type="component" value="Chromosome"/>
</dbReference>
<dbReference type="AlphaFoldDB" id="A0A1S7DTS1"/>
<accession>A0A1S7DTS1</accession>
<dbReference type="NCBIfam" id="TIGR03523">
    <property type="entry name" value="GldN"/>
    <property type="match status" value="1"/>
</dbReference>
<feature type="chain" id="PRO_5010581146" description="Gliding motility protein GldN" evidence="1">
    <location>
        <begin position="19"/>
        <end position="304"/>
    </location>
</feature>
<evidence type="ECO:0008006" key="4">
    <source>
        <dbReference type="Google" id="ProtNLM"/>
    </source>
</evidence>
<proteinExistence type="predicted"/>